<accession>A0A6A5H0R1</accession>
<dbReference type="PANTHER" id="PTHR45931">
    <property type="entry name" value="SI:CH211-59O9.10"/>
    <property type="match status" value="1"/>
</dbReference>
<name>A0A6A5H0R1_CAERE</name>
<dbReference type="InterPro" id="IPR001841">
    <property type="entry name" value="Znf_RING"/>
</dbReference>
<dbReference type="EMBL" id="WUAV01000003">
    <property type="protein sequence ID" value="KAF1760366.1"/>
    <property type="molecule type" value="Genomic_DNA"/>
</dbReference>
<evidence type="ECO:0000256" key="3">
    <source>
        <dbReference type="ARBA" id="ARBA00022833"/>
    </source>
</evidence>
<proteinExistence type="predicted"/>
<dbReference type="CTD" id="78774690"/>
<evidence type="ECO:0000256" key="4">
    <source>
        <dbReference type="PROSITE-ProRule" id="PRU00175"/>
    </source>
</evidence>
<evidence type="ECO:0000256" key="1">
    <source>
        <dbReference type="ARBA" id="ARBA00022723"/>
    </source>
</evidence>
<sequence>MADLRVQPTDYSELLEEIFRRIATEGDSDRNRDSFRRWTDIFSRPDIAPGRKSFKSLRLMKKEHVNKQDKTDVCAICLDNVCNPVDIPQDFVLKEELRTDEATFRESIVIMPCNHRFHYFCLTLWLEKEQTCPTCRAKVKTDGELEIEERERNLAELHDSMYG</sequence>
<keyword evidence="2 4" id="KW-0863">Zinc-finger</keyword>
<dbReference type="GO" id="GO:0008270">
    <property type="term" value="F:zinc ion binding"/>
    <property type="evidence" value="ECO:0007669"/>
    <property type="project" value="UniProtKB-KW"/>
</dbReference>
<organism evidence="6 7">
    <name type="scientific">Caenorhabditis remanei</name>
    <name type="common">Caenorhabditis vulgaris</name>
    <dbReference type="NCBI Taxonomy" id="31234"/>
    <lineage>
        <taxon>Eukaryota</taxon>
        <taxon>Metazoa</taxon>
        <taxon>Ecdysozoa</taxon>
        <taxon>Nematoda</taxon>
        <taxon>Chromadorea</taxon>
        <taxon>Rhabditida</taxon>
        <taxon>Rhabditina</taxon>
        <taxon>Rhabditomorpha</taxon>
        <taxon>Rhabditoidea</taxon>
        <taxon>Rhabditidae</taxon>
        <taxon>Peloderinae</taxon>
        <taxon>Caenorhabditis</taxon>
    </lineage>
</organism>
<evidence type="ECO:0000313" key="6">
    <source>
        <dbReference type="EMBL" id="KAF1760366.1"/>
    </source>
</evidence>
<dbReference type="PANTHER" id="PTHR45931:SF16">
    <property type="entry name" value="RING_U-BOX SUPERFAMILY PROTEIN"/>
    <property type="match status" value="1"/>
</dbReference>
<protein>
    <recommendedName>
        <fullName evidence="5">RING-type domain-containing protein</fullName>
    </recommendedName>
</protein>
<dbReference type="GO" id="GO:0061630">
    <property type="term" value="F:ubiquitin protein ligase activity"/>
    <property type="evidence" value="ECO:0007669"/>
    <property type="project" value="TreeGrafter"/>
</dbReference>
<dbReference type="SMART" id="SM00184">
    <property type="entry name" value="RING"/>
    <property type="match status" value="1"/>
</dbReference>
<dbReference type="PROSITE" id="PS50089">
    <property type="entry name" value="ZF_RING_2"/>
    <property type="match status" value="1"/>
</dbReference>
<dbReference type="Proteomes" id="UP000483820">
    <property type="component" value="Chromosome III"/>
</dbReference>
<reference evidence="6 7" key="1">
    <citation type="submission" date="2019-12" db="EMBL/GenBank/DDBJ databases">
        <title>Chromosome-level assembly of the Caenorhabditis remanei genome.</title>
        <authorList>
            <person name="Teterina A.A."/>
            <person name="Willis J.H."/>
            <person name="Phillips P.C."/>
        </authorList>
    </citation>
    <scope>NUCLEOTIDE SEQUENCE [LARGE SCALE GENOMIC DNA]</scope>
    <source>
        <strain evidence="6 7">PX506</strain>
        <tissue evidence="6">Whole organism</tissue>
    </source>
</reference>
<evidence type="ECO:0000256" key="2">
    <source>
        <dbReference type="ARBA" id="ARBA00022771"/>
    </source>
</evidence>
<dbReference type="GeneID" id="78774690"/>
<dbReference type="AlphaFoldDB" id="A0A6A5H0R1"/>
<dbReference type="GO" id="GO:0006511">
    <property type="term" value="P:ubiquitin-dependent protein catabolic process"/>
    <property type="evidence" value="ECO:0007669"/>
    <property type="project" value="TreeGrafter"/>
</dbReference>
<dbReference type="InterPro" id="IPR013083">
    <property type="entry name" value="Znf_RING/FYVE/PHD"/>
</dbReference>
<dbReference type="Pfam" id="PF13639">
    <property type="entry name" value="zf-RING_2"/>
    <property type="match status" value="1"/>
</dbReference>
<keyword evidence="3" id="KW-0862">Zinc</keyword>
<dbReference type="RefSeq" id="XP_053586497.1">
    <property type="nucleotide sequence ID" value="XM_053726920.1"/>
</dbReference>
<feature type="domain" description="RING-type" evidence="5">
    <location>
        <begin position="74"/>
        <end position="136"/>
    </location>
</feature>
<dbReference type="Gene3D" id="3.30.40.10">
    <property type="entry name" value="Zinc/RING finger domain, C3HC4 (zinc finger)"/>
    <property type="match status" value="1"/>
</dbReference>
<dbReference type="InterPro" id="IPR051834">
    <property type="entry name" value="RING_finger_E3_ligase"/>
</dbReference>
<dbReference type="GO" id="GO:0005634">
    <property type="term" value="C:nucleus"/>
    <property type="evidence" value="ECO:0007669"/>
    <property type="project" value="TreeGrafter"/>
</dbReference>
<dbReference type="KEGG" id="crq:GCK72_008615"/>
<dbReference type="SUPFAM" id="SSF57850">
    <property type="entry name" value="RING/U-box"/>
    <property type="match status" value="1"/>
</dbReference>
<keyword evidence="1" id="KW-0479">Metal-binding</keyword>
<gene>
    <name evidence="6" type="ORF">GCK72_008615</name>
</gene>
<evidence type="ECO:0000313" key="7">
    <source>
        <dbReference type="Proteomes" id="UP000483820"/>
    </source>
</evidence>
<evidence type="ECO:0000259" key="5">
    <source>
        <dbReference type="PROSITE" id="PS50089"/>
    </source>
</evidence>
<comment type="caution">
    <text evidence="6">The sequence shown here is derived from an EMBL/GenBank/DDBJ whole genome shotgun (WGS) entry which is preliminary data.</text>
</comment>